<name>A0A9P9CYL2_9PLEO</name>
<dbReference type="SUPFAM" id="SSF50630">
    <property type="entry name" value="Acid proteases"/>
    <property type="match status" value="1"/>
</dbReference>
<evidence type="ECO:0000256" key="1">
    <source>
        <dbReference type="ARBA" id="ARBA00007447"/>
    </source>
</evidence>
<dbReference type="PANTHER" id="PTHR47966">
    <property type="entry name" value="BETA-SITE APP-CLEAVING ENZYME, ISOFORM A-RELATED"/>
    <property type="match status" value="1"/>
</dbReference>
<dbReference type="EMBL" id="JAGMWT010000032">
    <property type="protein sequence ID" value="KAH7109431.1"/>
    <property type="molecule type" value="Genomic_DNA"/>
</dbReference>
<dbReference type="PROSITE" id="PS51767">
    <property type="entry name" value="PEPTIDASE_A1"/>
    <property type="match status" value="1"/>
</dbReference>
<dbReference type="OrthoDB" id="15189at2759"/>
<dbReference type="InterPro" id="IPR001461">
    <property type="entry name" value="Aspartic_peptidase_A1"/>
</dbReference>
<dbReference type="InterPro" id="IPR034164">
    <property type="entry name" value="Pepsin-like_dom"/>
</dbReference>
<organism evidence="5 6">
    <name type="scientific">Dendryphion nanum</name>
    <dbReference type="NCBI Taxonomy" id="256645"/>
    <lineage>
        <taxon>Eukaryota</taxon>
        <taxon>Fungi</taxon>
        <taxon>Dikarya</taxon>
        <taxon>Ascomycota</taxon>
        <taxon>Pezizomycotina</taxon>
        <taxon>Dothideomycetes</taxon>
        <taxon>Pleosporomycetidae</taxon>
        <taxon>Pleosporales</taxon>
        <taxon>Torulaceae</taxon>
        <taxon>Dendryphion</taxon>
    </lineage>
</organism>
<evidence type="ECO:0000313" key="6">
    <source>
        <dbReference type="Proteomes" id="UP000700596"/>
    </source>
</evidence>
<dbReference type="InterPro" id="IPR033121">
    <property type="entry name" value="PEPTIDASE_A1"/>
</dbReference>
<gene>
    <name evidence="5" type="ORF">B0J11DRAFT_620369</name>
</gene>
<protein>
    <submittedName>
        <fullName evidence="5">Aspartic-type endopeptidase</fullName>
    </submittedName>
</protein>
<dbReference type="AlphaFoldDB" id="A0A9P9CYL2"/>
<dbReference type="GO" id="GO:0000324">
    <property type="term" value="C:fungal-type vacuole"/>
    <property type="evidence" value="ECO:0007669"/>
    <property type="project" value="TreeGrafter"/>
</dbReference>
<evidence type="ECO:0000256" key="2">
    <source>
        <dbReference type="PIRSR" id="PIRSR601461-1"/>
    </source>
</evidence>
<feature type="chain" id="PRO_5040194979" evidence="3">
    <location>
        <begin position="18"/>
        <end position="451"/>
    </location>
</feature>
<reference evidence="5" key="1">
    <citation type="journal article" date="2021" name="Nat. Commun.">
        <title>Genetic determinants of endophytism in the Arabidopsis root mycobiome.</title>
        <authorList>
            <person name="Mesny F."/>
            <person name="Miyauchi S."/>
            <person name="Thiergart T."/>
            <person name="Pickel B."/>
            <person name="Atanasova L."/>
            <person name="Karlsson M."/>
            <person name="Huettel B."/>
            <person name="Barry K.W."/>
            <person name="Haridas S."/>
            <person name="Chen C."/>
            <person name="Bauer D."/>
            <person name="Andreopoulos W."/>
            <person name="Pangilinan J."/>
            <person name="LaButti K."/>
            <person name="Riley R."/>
            <person name="Lipzen A."/>
            <person name="Clum A."/>
            <person name="Drula E."/>
            <person name="Henrissat B."/>
            <person name="Kohler A."/>
            <person name="Grigoriev I.V."/>
            <person name="Martin F.M."/>
            <person name="Hacquard S."/>
        </authorList>
    </citation>
    <scope>NUCLEOTIDE SEQUENCE</scope>
    <source>
        <strain evidence="5">MPI-CAGE-CH-0243</strain>
    </source>
</reference>
<dbReference type="Pfam" id="PF00026">
    <property type="entry name" value="Asp"/>
    <property type="match status" value="2"/>
</dbReference>
<dbReference type="InterPro" id="IPR021109">
    <property type="entry name" value="Peptidase_aspartic_dom_sf"/>
</dbReference>
<comment type="caution">
    <text evidence="5">The sequence shown here is derived from an EMBL/GenBank/DDBJ whole genome shotgun (WGS) entry which is preliminary data.</text>
</comment>
<evidence type="ECO:0000256" key="3">
    <source>
        <dbReference type="SAM" id="SignalP"/>
    </source>
</evidence>
<evidence type="ECO:0000313" key="5">
    <source>
        <dbReference type="EMBL" id="KAH7109431.1"/>
    </source>
</evidence>
<dbReference type="PANTHER" id="PTHR47966:SF47">
    <property type="entry name" value="ENDOPEPTIDASE, PUTATIVE (AFU_ORTHOLOGUE AFUA_3G01220)-RELATED"/>
    <property type="match status" value="1"/>
</dbReference>
<feature type="active site" evidence="2">
    <location>
        <position position="298"/>
    </location>
</feature>
<comment type="similarity">
    <text evidence="1">Belongs to the peptidase A1 family.</text>
</comment>
<evidence type="ECO:0000259" key="4">
    <source>
        <dbReference type="PROSITE" id="PS51767"/>
    </source>
</evidence>
<keyword evidence="3" id="KW-0732">Signal</keyword>
<dbReference type="CDD" id="cd05471">
    <property type="entry name" value="pepsin_like"/>
    <property type="match status" value="1"/>
</dbReference>
<feature type="active site" evidence="2">
    <location>
        <position position="59"/>
    </location>
</feature>
<dbReference type="PRINTS" id="PR00792">
    <property type="entry name" value="PEPSIN"/>
</dbReference>
<keyword evidence="6" id="KW-1185">Reference proteome</keyword>
<feature type="domain" description="Peptidase A1" evidence="4">
    <location>
        <begin position="43"/>
        <end position="409"/>
    </location>
</feature>
<dbReference type="GO" id="GO:0006508">
    <property type="term" value="P:proteolysis"/>
    <property type="evidence" value="ECO:0007669"/>
    <property type="project" value="InterPro"/>
</dbReference>
<dbReference type="GO" id="GO:0004190">
    <property type="term" value="F:aspartic-type endopeptidase activity"/>
    <property type="evidence" value="ECO:0007669"/>
    <property type="project" value="InterPro"/>
</dbReference>
<accession>A0A9P9CYL2</accession>
<dbReference type="Gene3D" id="2.40.70.10">
    <property type="entry name" value="Acid Proteases"/>
    <property type="match status" value="2"/>
</dbReference>
<feature type="signal peptide" evidence="3">
    <location>
        <begin position="1"/>
        <end position="17"/>
    </location>
</feature>
<sequence length="451" mass="48576">MKLPITIFFTTFITIHALLLPLNRRATQNRTTPLTLTTNGITYEVPILINNETFYVTPDTGSSDLWIPVSNFTCIDPSTNLAVPQSECNFGRTYTVPEKTEFVPNQTFGVQYGSGIAIGRVGYGSVTLNGISVPRQKIGFVDRSTDRGDGLGSGVLGLGFPALTSAHPGTELNNRTLLFNRAVYDPVFVAMYKAGLVEPWYSFAIDRPSRNASTGPGGWLGLGEIPPVPKGDLWVAKPIEVTKGLPEELTEGKEEISLMTLTVDGVVWKAASALNSTTRTNVTSPLVSNSTKFQAVVDTGNHLNLLPAEIADAVNAGFNPPAVLDEETGLYIVDCAARTPELGIVLNNHTFWHQRPEDFIYHHEDGEGCFSSIGQTAMGEGYGLNFLGDAWLRNVVSVYDFGKREMRFVERKEGAKGGVEVFKGSAMGGSGVGGMGLWIVGFALVASLGCV</sequence>
<dbReference type="Proteomes" id="UP000700596">
    <property type="component" value="Unassembled WGS sequence"/>
</dbReference>
<proteinExistence type="inferred from homology"/>